<evidence type="ECO:0000313" key="2">
    <source>
        <dbReference type="Proteomes" id="UP000036780"/>
    </source>
</evidence>
<dbReference type="SMART" id="SM01120">
    <property type="entry name" value="Dak2"/>
    <property type="match status" value="1"/>
</dbReference>
<dbReference type="Proteomes" id="UP000036780">
    <property type="component" value="Unassembled WGS sequence"/>
</dbReference>
<dbReference type="Gene3D" id="1.25.40.340">
    <property type="match status" value="1"/>
</dbReference>
<dbReference type="EMBL" id="LGTO01000007">
    <property type="protein sequence ID" value="KNE20130.1"/>
    <property type="molecule type" value="Genomic_DNA"/>
</dbReference>
<name>A0A0L0QND0_VIRPA</name>
<dbReference type="InterPro" id="IPR019986">
    <property type="entry name" value="YloV-like"/>
</dbReference>
<dbReference type="Pfam" id="PF02734">
    <property type="entry name" value="Dak2"/>
    <property type="match status" value="1"/>
</dbReference>
<dbReference type="InterPro" id="IPR050270">
    <property type="entry name" value="DegV_domain_contain"/>
</dbReference>
<dbReference type="SMART" id="SM01121">
    <property type="entry name" value="Dak1_2"/>
    <property type="match status" value="1"/>
</dbReference>
<dbReference type="PATRIC" id="fig|1473.5.peg.2158"/>
<dbReference type="OrthoDB" id="9760324at2"/>
<dbReference type="InterPro" id="IPR036117">
    <property type="entry name" value="DhaL_dom_sf"/>
</dbReference>
<dbReference type="InterPro" id="IPR033470">
    <property type="entry name" value="FakA-like_C"/>
</dbReference>
<dbReference type="SUPFAM" id="SSF101473">
    <property type="entry name" value="DhaL-like"/>
    <property type="match status" value="1"/>
</dbReference>
<dbReference type="PANTHER" id="PTHR33434:SF4">
    <property type="entry name" value="PHOSPHATASE PROTEIN"/>
    <property type="match status" value="1"/>
</dbReference>
<accession>A0A0L0QND0</accession>
<organism evidence="1 2">
    <name type="scientific">Virgibacillus pantothenticus</name>
    <dbReference type="NCBI Taxonomy" id="1473"/>
    <lineage>
        <taxon>Bacteria</taxon>
        <taxon>Bacillati</taxon>
        <taxon>Bacillota</taxon>
        <taxon>Bacilli</taxon>
        <taxon>Bacillales</taxon>
        <taxon>Bacillaceae</taxon>
        <taxon>Virgibacillus</taxon>
    </lineage>
</organism>
<sequence>MSLQQIDGKKLAQMILSGAHHLSNNAKKIDALNVFPVPDGDTGTNMNLTITSGANEVKNIHSNHISEVAQAFSKGLLMGARGNSGVILSQIFRGFAKGLGKKEAVTAKGLAKAFESAVTTAYNAVMKPVEGTILTVAKDSGNKAVAIAEEETDIITLMEKIVTEAKASLKRTPDLLPVLKEVGVVDSGGQGLVTIYEGFLAALKGEELPEDTSDINMDEMINAEHHKITQDFMDTADIEFGYCTEFMVKFEEDKLAEHPFDEEAFRQELSHHGDSLLVVSDDELVKVHIHSEYPGDCLTLGQRYGSLINMKIENMREQHTAIVGKKDKRHKPKEKAEYAIVTVAMGKGLKQLLESLGASVVIEGGQTMNPSTQDITDAIKQANAKKVLLLPNNKNIFMAADQAAELAEEDVRVVPTKTIPQGISAMLSFHPDNDLDTNQKAMDEARKQVKTGQITYAVRDTQIDGISIEKDHFMGIEDGKIVTTDADKTVTVKKLLEKMITEDDEILTILQGEDVTDEEMQELVAYIEETYEDIEVEVHNGNQPIYAYIFSVE</sequence>
<dbReference type="InterPro" id="IPR004007">
    <property type="entry name" value="DhaL_dom"/>
</dbReference>
<evidence type="ECO:0000313" key="1">
    <source>
        <dbReference type="EMBL" id="KNE20130.1"/>
    </source>
</evidence>
<reference evidence="2" key="1">
    <citation type="submission" date="2015-07" db="EMBL/GenBank/DDBJ databases">
        <title>Fjat-10053 dsm26.</title>
        <authorList>
            <person name="Liu B."/>
            <person name="Wang J."/>
            <person name="Zhu Y."/>
            <person name="Liu G."/>
            <person name="Chen Q."/>
            <person name="Chen Z."/>
            <person name="Lan J."/>
            <person name="Che J."/>
            <person name="Ge C."/>
            <person name="Shi H."/>
            <person name="Pan Z."/>
            <person name="Liu X."/>
        </authorList>
    </citation>
    <scope>NUCLEOTIDE SEQUENCE [LARGE SCALE GENOMIC DNA]</scope>
    <source>
        <strain evidence="2">DSM 26</strain>
    </source>
</reference>
<dbReference type="PANTHER" id="PTHR33434">
    <property type="entry name" value="DEGV DOMAIN-CONTAINING PROTEIN DR_1986-RELATED"/>
    <property type="match status" value="1"/>
</dbReference>
<dbReference type="GO" id="GO:0004371">
    <property type="term" value="F:glycerone kinase activity"/>
    <property type="evidence" value="ECO:0007669"/>
    <property type="project" value="InterPro"/>
</dbReference>
<dbReference type="GO" id="GO:0006071">
    <property type="term" value="P:glycerol metabolic process"/>
    <property type="evidence" value="ECO:0007669"/>
    <property type="project" value="InterPro"/>
</dbReference>
<protein>
    <submittedName>
        <fullName evidence="1">Uncharacterized protein</fullName>
    </submittedName>
</protein>
<dbReference type="Pfam" id="PF13684">
    <property type="entry name" value="FakA-like_C"/>
    <property type="match status" value="1"/>
</dbReference>
<dbReference type="Pfam" id="PF21645">
    <property type="entry name" value="FakA-like_M"/>
    <property type="match status" value="1"/>
</dbReference>
<gene>
    <name evidence="1" type="ORF">AFK71_17215</name>
</gene>
<proteinExistence type="predicted"/>
<dbReference type="AlphaFoldDB" id="A0A0L0QND0"/>
<dbReference type="InterPro" id="IPR048394">
    <property type="entry name" value="FakA-like_M"/>
</dbReference>
<keyword evidence="2" id="KW-1185">Reference proteome</keyword>
<dbReference type="PROSITE" id="PS51480">
    <property type="entry name" value="DHAL"/>
    <property type="match status" value="1"/>
</dbReference>
<comment type="caution">
    <text evidence="1">The sequence shown here is derived from an EMBL/GenBank/DDBJ whole genome shotgun (WGS) entry which is preliminary data.</text>
</comment>
<dbReference type="NCBIfam" id="TIGR03599">
    <property type="entry name" value="YloV"/>
    <property type="match status" value="1"/>
</dbReference>